<evidence type="ECO:0000313" key="2">
    <source>
        <dbReference type="EMBL" id="KIY70131.1"/>
    </source>
</evidence>
<dbReference type="OrthoDB" id="2687452at2759"/>
<keyword evidence="3" id="KW-1185">Reference proteome</keyword>
<dbReference type="Gene3D" id="3.30.160.60">
    <property type="entry name" value="Classic Zinc Finger"/>
    <property type="match status" value="1"/>
</dbReference>
<name>A0A0D7BKI7_9AGAR</name>
<organism evidence="2 3">
    <name type="scientific">Cylindrobasidium torrendii FP15055 ss-10</name>
    <dbReference type="NCBI Taxonomy" id="1314674"/>
    <lineage>
        <taxon>Eukaryota</taxon>
        <taxon>Fungi</taxon>
        <taxon>Dikarya</taxon>
        <taxon>Basidiomycota</taxon>
        <taxon>Agaricomycotina</taxon>
        <taxon>Agaricomycetes</taxon>
        <taxon>Agaricomycetidae</taxon>
        <taxon>Agaricales</taxon>
        <taxon>Marasmiineae</taxon>
        <taxon>Physalacriaceae</taxon>
        <taxon>Cylindrobasidium</taxon>
    </lineage>
</organism>
<dbReference type="EMBL" id="KN880473">
    <property type="protein sequence ID" value="KIY70131.1"/>
    <property type="molecule type" value="Genomic_DNA"/>
</dbReference>
<dbReference type="Proteomes" id="UP000054007">
    <property type="component" value="Unassembled WGS sequence"/>
</dbReference>
<evidence type="ECO:0000256" key="1">
    <source>
        <dbReference type="SAM" id="MobiDB-lite"/>
    </source>
</evidence>
<proteinExistence type="predicted"/>
<accession>A0A0D7BKI7</accession>
<evidence type="ECO:0000313" key="3">
    <source>
        <dbReference type="Proteomes" id="UP000054007"/>
    </source>
</evidence>
<reference evidence="2 3" key="1">
    <citation type="journal article" date="2015" name="Fungal Genet. Biol.">
        <title>Evolution of novel wood decay mechanisms in Agaricales revealed by the genome sequences of Fistulina hepatica and Cylindrobasidium torrendii.</title>
        <authorList>
            <person name="Floudas D."/>
            <person name="Held B.W."/>
            <person name="Riley R."/>
            <person name="Nagy L.G."/>
            <person name="Koehler G."/>
            <person name="Ransdell A.S."/>
            <person name="Younus H."/>
            <person name="Chow J."/>
            <person name="Chiniquy J."/>
            <person name="Lipzen A."/>
            <person name="Tritt A."/>
            <person name="Sun H."/>
            <person name="Haridas S."/>
            <person name="LaButti K."/>
            <person name="Ohm R.A."/>
            <person name="Kues U."/>
            <person name="Blanchette R.A."/>
            <person name="Grigoriev I.V."/>
            <person name="Minto R.E."/>
            <person name="Hibbett D.S."/>
        </authorList>
    </citation>
    <scope>NUCLEOTIDE SEQUENCE [LARGE SCALE GENOMIC DNA]</scope>
    <source>
        <strain evidence="2 3">FP15055 ss-10</strain>
    </source>
</reference>
<protein>
    <recommendedName>
        <fullName evidence="4">C2H2-type domain-containing protein</fullName>
    </recommendedName>
</protein>
<evidence type="ECO:0008006" key="4">
    <source>
        <dbReference type="Google" id="ProtNLM"/>
    </source>
</evidence>
<gene>
    <name evidence="2" type="ORF">CYLTODRAFT_452041</name>
</gene>
<feature type="region of interest" description="Disordered" evidence="1">
    <location>
        <begin position="119"/>
        <end position="140"/>
    </location>
</feature>
<sequence>MLRLTDPFANVGTSTSTSADAYTSIKALHKTQDSADSAFVGDSSFSPIQPYCGFYNDYDLTWYLNQAVTPMKYDSVATNSSELNILPCPQEPTSDDLTHFALSNQLDYSLLGAQRGPSALSTWDGDKEGASAPNLHESGRTPVESTAMWRPALSPIPIIPPTLLPIPTLCRKGSRKASTSKHLKTAARSARTTGNKVVFDNDKCSVAGCCFRSKRRADMTRHREAVHDRRRYECPRCSKLLGRADAVTRHQKDRNGSACKNYKARLRVLEELKEETRRIERTLSTAPTEYYD</sequence>
<dbReference type="AlphaFoldDB" id="A0A0D7BKI7"/>